<name>A0A4P8XXI4_9FIRM</name>
<organism evidence="2 3">
    <name type="scientific">Ruminococcus bovis</name>
    <dbReference type="NCBI Taxonomy" id="2564099"/>
    <lineage>
        <taxon>Bacteria</taxon>
        <taxon>Bacillati</taxon>
        <taxon>Bacillota</taxon>
        <taxon>Clostridia</taxon>
        <taxon>Eubacteriales</taxon>
        <taxon>Oscillospiraceae</taxon>
        <taxon>Ruminococcus</taxon>
    </lineage>
</organism>
<dbReference type="Pfam" id="PF12664">
    <property type="entry name" value="DUF3789"/>
    <property type="match status" value="1"/>
</dbReference>
<dbReference type="EMBL" id="CP039381">
    <property type="protein sequence ID" value="QCT07895.1"/>
    <property type="molecule type" value="Genomic_DNA"/>
</dbReference>
<accession>A0A4P8XXI4</accession>
<keyword evidence="1" id="KW-0812">Transmembrane</keyword>
<reference evidence="2 3" key="1">
    <citation type="submission" date="2019-04" db="EMBL/GenBank/DDBJ databases">
        <authorList>
            <person name="Embree M."/>
            <person name="Gaffney J.R."/>
        </authorList>
    </citation>
    <scope>NUCLEOTIDE SEQUENCE [LARGE SCALE GENOMIC DNA]</scope>
    <source>
        <strain evidence="2 3">JE7A12</strain>
    </source>
</reference>
<keyword evidence="3" id="KW-1185">Reference proteome</keyword>
<dbReference type="KEGG" id="ruj:E5Z56_11250"/>
<protein>
    <submittedName>
        <fullName evidence="2">DUF3789 domain-containing protein</fullName>
    </submittedName>
</protein>
<proteinExistence type="predicted"/>
<keyword evidence="1" id="KW-1133">Transmembrane helix</keyword>
<evidence type="ECO:0000256" key="1">
    <source>
        <dbReference type="SAM" id="Phobius"/>
    </source>
</evidence>
<gene>
    <name evidence="2" type="ORF">E5Z56_11250</name>
</gene>
<dbReference type="InterPro" id="IPR024522">
    <property type="entry name" value="DUF3789"/>
</dbReference>
<evidence type="ECO:0000313" key="3">
    <source>
        <dbReference type="Proteomes" id="UP000301475"/>
    </source>
</evidence>
<dbReference type="RefSeq" id="WP_138157869.1">
    <property type="nucleotide sequence ID" value="NZ_CP039381.1"/>
</dbReference>
<evidence type="ECO:0000313" key="2">
    <source>
        <dbReference type="EMBL" id="QCT07895.1"/>
    </source>
</evidence>
<dbReference type="Proteomes" id="UP000301475">
    <property type="component" value="Chromosome"/>
</dbReference>
<feature type="transmembrane region" description="Helical" evidence="1">
    <location>
        <begin position="6"/>
        <end position="23"/>
    </location>
</feature>
<sequence>MLLGFIIGLFVGALIGIFLMCLLQSSNHNKR</sequence>
<keyword evidence="1" id="KW-0472">Membrane</keyword>
<dbReference type="AlphaFoldDB" id="A0A4P8XXI4"/>